<proteinExistence type="predicted"/>
<sequence>MGCGASAARVSANCPKIRAIKLTEVKIPEFDEVFNDCKKPLNTIVKLNNDLYAYLDGENNVTCDLQKLKDDDFVSCLADELAKPTTGLKLKAAWDKMTALAAPLAAAAEAAGQTFSIAADDTIHFEEPAEEPTEEDAKAKHTAFCDAVDKFNLQVYNVRAVLAAINGPLSLSGAICELKKHLMAKGHGFDVDFSTFEIKMPSVHDLPKPLACIVEVIEKLIDRLKHIGEVGEKIKEELEELVKKAEEFPEKAKDALSNSEMNPFEILKAVHAVAMNVKNVAGAPFILTGVLGTVKTIPTEIIQGIKDAVAGKPSVATPASPKSPAAKAA</sequence>
<protein>
    <submittedName>
        <fullName evidence="1">Uncharacterized protein</fullName>
    </submittedName>
</protein>
<accession>A0A1Y1IDH9</accession>
<organism evidence="1 2">
    <name type="scientific">Klebsormidium nitens</name>
    <name type="common">Green alga</name>
    <name type="synonym">Ulothrix nitens</name>
    <dbReference type="NCBI Taxonomy" id="105231"/>
    <lineage>
        <taxon>Eukaryota</taxon>
        <taxon>Viridiplantae</taxon>
        <taxon>Streptophyta</taxon>
        <taxon>Klebsormidiophyceae</taxon>
        <taxon>Klebsormidiales</taxon>
        <taxon>Klebsormidiaceae</taxon>
        <taxon>Klebsormidium</taxon>
    </lineage>
</organism>
<dbReference type="AlphaFoldDB" id="A0A1Y1IDH9"/>
<dbReference type="OMA" id="IQYAGRE"/>
<name>A0A1Y1IDH9_KLENI</name>
<reference evidence="1 2" key="1">
    <citation type="journal article" date="2014" name="Nat. Commun.">
        <title>Klebsormidium flaccidum genome reveals primary factors for plant terrestrial adaptation.</title>
        <authorList>
            <person name="Hori K."/>
            <person name="Maruyama F."/>
            <person name="Fujisawa T."/>
            <person name="Togashi T."/>
            <person name="Yamamoto N."/>
            <person name="Seo M."/>
            <person name="Sato S."/>
            <person name="Yamada T."/>
            <person name="Mori H."/>
            <person name="Tajima N."/>
            <person name="Moriyama T."/>
            <person name="Ikeuchi M."/>
            <person name="Watanabe M."/>
            <person name="Wada H."/>
            <person name="Kobayashi K."/>
            <person name="Saito M."/>
            <person name="Masuda T."/>
            <person name="Sasaki-Sekimoto Y."/>
            <person name="Mashiguchi K."/>
            <person name="Awai K."/>
            <person name="Shimojima M."/>
            <person name="Masuda S."/>
            <person name="Iwai M."/>
            <person name="Nobusawa T."/>
            <person name="Narise T."/>
            <person name="Kondo S."/>
            <person name="Saito H."/>
            <person name="Sato R."/>
            <person name="Murakawa M."/>
            <person name="Ihara Y."/>
            <person name="Oshima-Yamada Y."/>
            <person name="Ohtaka K."/>
            <person name="Satoh M."/>
            <person name="Sonobe K."/>
            <person name="Ishii M."/>
            <person name="Ohtani R."/>
            <person name="Kanamori-Sato M."/>
            <person name="Honoki R."/>
            <person name="Miyazaki D."/>
            <person name="Mochizuki H."/>
            <person name="Umetsu J."/>
            <person name="Higashi K."/>
            <person name="Shibata D."/>
            <person name="Kamiya Y."/>
            <person name="Sato N."/>
            <person name="Nakamura Y."/>
            <person name="Tabata S."/>
            <person name="Ida S."/>
            <person name="Kurokawa K."/>
            <person name="Ohta H."/>
        </authorList>
    </citation>
    <scope>NUCLEOTIDE SEQUENCE [LARGE SCALE GENOMIC DNA]</scope>
    <source>
        <strain evidence="1 2">NIES-2285</strain>
    </source>
</reference>
<keyword evidence="2" id="KW-1185">Reference proteome</keyword>
<dbReference type="Proteomes" id="UP000054558">
    <property type="component" value="Unassembled WGS sequence"/>
</dbReference>
<gene>
    <name evidence="1" type="ORF">KFL_004750090</name>
</gene>
<dbReference type="EMBL" id="DF237424">
    <property type="protein sequence ID" value="GAQ88980.1"/>
    <property type="molecule type" value="Genomic_DNA"/>
</dbReference>
<evidence type="ECO:0000313" key="2">
    <source>
        <dbReference type="Proteomes" id="UP000054558"/>
    </source>
</evidence>
<evidence type="ECO:0000313" key="1">
    <source>
        <dbReference type="EMBL" id="GAQ88980.1"/>
    </source>
</evidence>